<evidence type="ECO:0000313" key="2">
    <source>
        <dbReference type="EMBL" id="KAK9755131.1"/>
    </source>
</evidence>
<comment type="caution">
    <text evidence="2">The sequence shown here is derived from an EMBL/GenBank/DDBJ whole genome shotgun (WGS) entry which is preliminary data.</text>
</comment>
<dbReference type="InterPro" id="IPR052367">
    <property type="entry name" value="Thiosulfate_ST/Rhodanese-like"/>
</dbReference>
<evidence type="ECO:0000259" key="1">
    <source>
        <dbReference type="PROSITE" id="PS50206"/>
    </source>
</evidence>
<dbReference type="Proteomes" id="UP001443914">
    <property type="component" value="Unassembled WGS sequence"/>
</dbReference>
<protein>
    <recommendedName>
        <fullName evidence="1">Rhodanese domain-containing protein</fullName>
    </recommendedName>
</protein>
<dbReference type="InterPro" id="IPR001763">
    <property type="entry name" value="Rhodanese-like_dom"/>
</dbReference>
<dbReference type="PROSITE" id="PS50206">
    <property type="entry name" value="RHODANESE_3"/>
    <property type="match status" value="1"/>
</dbReference>
<organism evidence="2 3">
    <name type="scientific">Saponaria officinalis</name>
    <name type="common">Common soapwort</name>
    <name type="synonym">Lychnis saponaria</name>
    <dbReference type="NCBI Taxonomy" id="3572"/>
    <lineage>
        <taxon>Eukaryota</taxon>
        <taxon>Viridiplantae</taxon>
        <taxon>Streptophyta</taxon>
        <taxon>Embryophyta</taxon>
        <taxon>Tracheophyta</taxon>
        <taxon>Spermatophyta</taxon>
        <taxon>Magnoliopsida</taxon>
        <taxon>eudicotyledons</taxon>
        <taxon>Gunneridae</taxon>
        <taxon>Pentapetalae</taxon>
        <taxon>Caryophyllales</taxon>
        <taxon>Caryophyllaceae</taxon>
        <taxon>Caryophylleae</taxon>
        <taxon>Saponaria</taxon>
    </lineage>
</organism>
<dbReference type="PANTHER" id="PTHR45431">
    <property type="entry name" value="RHODANESE-LIKE DOMAIN-CONTAINING PROTEIN 15, CHLOROPLASTIC"/>
    <property type="match status" value="1"/>
</dbReference>
<name>A0AAW1N5C2_SAPOF</name>
<accession>A0AAW1N5C2</accession>
<proteinExistence type="predicted"/>
<dbReference type="Pfam" id="PF00581">
    <property type="entry name" value="Rhodanese"/>
    <property type="match status" value="1"/>
</dbReference>
<dbReference type="CDD" id="cd00158">
    <property type="entry name" value="RHOD"/>
    <property type="match status" value="1"/>
</dbReference>
<keyword evidence="3" id="KW-1185">Reference proteome</keyword>
<feature type="domain" description="Rhodanese" evidence="1">
    <location>
        <begin position="60"/>
        <end position="90"/>
    </location>
</feature>
<dbReference type="PANTHER" id="PTHR45431:SF3">
    <property type="entry name" value="RHODANESE-LIKE DOMAIN-CONTAINING PROTEIN 15, CHLOROPLASTIC"/>
    <property type="match status" value="1"/>
</dbReference>
<reference evidence="2" key="1">
    <citation type="submission" date="2024-03" db="EMBL/GenBank/DDBJ databases">
        <title>WGS assembly of Saponaria officinalis var. Norfolk2.</title>
        <authorList>
            <person name="Jenkins J."/>
            <person name="Shu S."/>
            <person name="Grimwood J."/>
            <person name="Barry K."/>
            <person name="Goodstein D."/>
            <person name="Schmutz J."/>
            <person name="Leebens-Mack J."/>
            <person name="Osbourn A."/>
        </authorList>
    </citation>
    <scope>NUCLEOTIDE SEQUENCE [LARGE SCALE GENOMIC DNA]</scope>
    <source>
        <strain evidence="2">JIC</strain>
    </source>
</reference>
<gene>
    <name evidence="2" type="ORF">RND81_01G004500</name>
</gene>
<dbReference type="InterPro" id="IPR036873">
    <property type="entry name" value="Rhodanese-like_dom_sf"/>
</dbReference>
<dbReference type="EMBL" id="JBDFQZ010000001">
    <property type="protein sequence ID" value="KAK9755131.1"/>
    <property type="molecule type" value="Genomic_DNA"/>
</dbReference>
<sequence length="125" mass="14110">MATSIFGRSYNLTRLFVPPRIRSPNYLLIRYISDTNHGPNEKEPVNTPKSVPVSTAIQLIRDGYAFLDVRTLEEFKDGHPTGAINIAYMSQTESGKFMYRDVGVGKGLLWLPLISCLWVFEISSI</sequence>
<evidence type="ECO:0000313" key="3">
    <source>
        <dbReference type="Proteomes" id="UP001443914"/>
    </source>
</evidence>
<dbReference type="SUPFAM" id="SSF52821">
    <property type="entry name" value="Rhodanese/Cell cycle control phosphatase"/>
    <property type="match status" value="1"/>
</dbReference>
<dbReference type="Gene3D" id="3.40.250.10">
    <property type="entry name" value="Rhodanese-like domain"/>
    <property type="match status" value="1"/>
</dbReference>
<dbReference type="AlphaFoldDB" id="A0AAW1N5C2"/>